<name>A0A537M8S1_9BACT</name>
<evidence type="ECO:0000259" key="1">
    <source>
        <dbReference type="PROSITE" id="PS51704"/>
    </source>
</evidence>
<dbReference type="PROSITE" id="PS51704">
    <property type="entry name" value="GP_PDE"/>
    <property type="match status" value="1"/>
</dbReference>
<proteinExistence type="predicted"/>
<accession>A0A537M8S1</accession>
<dbReference type="PANTHER" id="PTHR43805:SF1">
    <property type="entry name" value="GP-PDE DOMAIN-CONTAINING PROTEIN"/>
    <property type="match status" value="1"/>
</dbReference>
<dbReference type="Proteomes" id="UP000320393">
    <property type="component" value="Unassembled WGS sequence"/>
</dbReference>
<dbReference type="Gene3D" id="3.20.20.190">
    <property type="entry name" value="Phosphatidylinositol (PI) phosphodiesterase"/>
    <property type="match status" value="1"/>
</dbReference>
<evidence type="ECO:0000313" key="2">
    <source>
        <dbReference type="EMBL" id="TMJ16649.1"/>
    </source>
</evidence>
<reference evidence="2 3" key="1">
    <citation type="journal article" date="2019" name="Nat. Microbiol.">
        <title>Mediterranean grassland soil C-N compound turnover is dependent on rainfall and depth, and is mediated by genomically divergent microorganisms.</title>
        <authorList>
            <person name="Diamond S."/>
            <person name="Andeer P.F."/>
            <person name="Li Z."/>
            <person name="Crits-Christoph A."/>
            <person name="Burstein D."/>
            <person name="Anantharaman K."/>
            <person name="Lane K.R."/>
            <person name="Thomas B.C."/>
            <person name="Pan C."/>
            <person name="Northen T.R."/>
            <person name="Banfield J.F."/>
        </authorList>
    </citation>
    <scope>NUCLEOTIDE SEQUENCE [LARGE SCALE GENOMIC DNA]</scope>
    <source>
        <strain evidence="2">NP_5</strain>
    </source>
</reference>
<dbReference type="AlphaFoldDB" id="A0A537M8S1"/>
<dbReference type="SUPFAM" id="SSF51695">
    <property type="entry name" value="PLC-like phosphodiesterases"/>
    <property type="match status" value="1"/>
</dbReference>
<organism evidence="2 3">
    <name type="scientific">Candidatus Segetimicrobium genomatis</name>
    <dbReference type="NCBI Taxonomy" id="2569760"/>
    <lineage>
        <taxon>Bacteria</taxon>
        <taxon>Bacillati</taxon>
        <taxon>Candidatus Sysuimicrobiota</taxon>
        <taxon>Candidatus Sysuimicrobiia</taxon>
        <taxon>Candidatus Sysuimicrobiales</taxon>
        <taxon>Candidatus Segetimicrobiaceae</taxon>
        <taxon>Candidatus Segetimicrobium</taxon>
    </lineage>
</organism>
<dbReference type="GO" id="GO:0008081">
    <property type="term" value="F:phosphoric diester hydrolase activity"/>
    <property type="evidence" value="ECO:0007669"/>
    <property type="project" value="InterPro"/>
</dbReference>
<dbReference type="InterPro" id="IPR017946">
    <property type="entry name" value="PLC-like_Pdiesterase_TIM-brl"/>
</dbReference>
<feature type="domain" description="GP-PDE" evidence="1">
    <location>
        <begin position="16"/>
        <end position="262"/>
    </location>
</feature>
<sequence length="309" mass="34465">MSATSRGHLLYNGRKVLLKYHRLLSGVHPQPPNSVTALGRVLADGAEVVEFDIRLTQDENFVLIHDATLDRETTGRGPVGQATEAQFTALRLRDSNEPPATLAKVTGILREVDRPMKVQVDLKEAAPISHEVATLLLRAIVPVRENPHITVVVGCMGDWNLRLLRRLDPTLGVGLDFGYYLDAPVDNLVRLPTRINAYGYLDDHPLGYRRLLPVRAYLEDRMDVLLDLVPGADEVYVRKEFLLQALADGINPIAFIHERKPGMLVDVWTLYAQEQDLERVLRAALEAGVDQISSPTAALLVDSFKKMSR</sequence>
<comment type="caution">
    <text evidence="2">The sequence shown here is derived from an EMBL/GenBank/DDBJ whole genome shotgun (WGS) entry which is preliminary data.</text>
</comment>
<dbReference type="GO" id="GO:0006629">
    <property type="term" value="P:lipid metabolic process"/>
    <property type="evidence" value="ECO:0007669"/>
    <property type="project" value="InterPro"/>
</dbReference>
<evidence type="ECO:0000313" key="3">
    <source>
        <dbReference type="Proteomes" id="UP000320393"/>
    </source>
</evidence>
<dbReference type="EMBL" id="VBAM01000015">
    <property type="protein sequence ID" value="TMJ16649.1"/>
    <property type="molecule type" value="Genomic_DNA"/>
</dbReference>
<dbReference type="Pfam" id="PF03009">
    <property type="entry name" value="GDPD"/>
    <property type="match status" value="1"/>
</dbReference>
<gene>
    <name evidence="2" type="ORF">E6H02_00530</name>
</gene>
<dbReference type="PANTHER" id="PTHR43805">
    <property type="entry name" value="GLYCEROPHOSPHORYL DIESTER PHOSPHODIESTERASE"/>
    <property type="match status" value="1"/>
</dbReference>
<dbReference type="InterPro" id="IPR030395">
    <property type="entry name" value="GP_PDE_dom"/>
</dbReference>
<protein>
    <submittedName>
        <fullName evidence="2">Glycerophosphodiester phosphodiesterase</fullName>
    </submittedName>
</protein>